<dbReference type="Pfam" id="PF01810">
    <property type="entry name" value="LysE"/>
    <property type="match status" value="1"/>
</dbReference>
<keyword evidence="8" id="KW-1185">Reference proteome</keyword>
<keyword evidence="3 6" id="KW-0812">Transmembrane</keyword>
<protein>
    <recommendedName>
        <fullName evidence="9">Lysine transporter LysE</fullName>
    </recommendedName>
</protein>
<feature type="transmembrane region" description="Helical" evidence="6">
    <location>
        <begin position="217"/>
        <end position="235"/>
    </location>
</feature>
<comment type="caution">
    <text evidence="7">The sequence shown here is derived from an EMBL/GenBank/DDBJ whole genome shotgun (WGS) entry which is preliminary data.</text>
</comment>
<keyword evidence="2" id="KW-1003">Cell membrane</keyword>
<sequence length="244" mass="27462">MEDFTSKKYVTFNPLLVLKGYFMDNSGMVQFAKVFLSGLLISFLGALPFGTLNLTAFDISAAQGSMPAFWFALAVVLVELIMVRLTLYGHERLQFGDQFVRLLLPLGILLLMYLSISSFLDSSNIAGASSKASILPQIKSTFVLGLLLSALNPLQLPFWFSWNKILDNRGVLKSKGAHYTFYLIGIGLGTWMALGVFITAGKYIFNNYGQYNRMTNLLMGCMYLGFSFYLLFLFIKKRTKYKIQ</sequence>
<keyword evidence="4 6" id="KW-1133">Transmembrane helix</keyword>
<evidence type="ECO:0000313" key="8">
    <source>
        <dbReference type="Proteomes" id="UP000321528"/>
    </source>
</evidence>
<reference evidence="7 8" key="1">
    <citation type="submission" date="2019-07" db="EMBL/GenBank/DDBJ databases">
        <title>Draft genome of two Muricauda strains isolated from deep sea.</title>
        <authorList>
            <person name="Sun C."/>
        </authorList>
    </citation>
    <scope>NUCLEOTIDE SEQUENCE [LARGE SCALE GENOMIC DNA]</scope>
    <source>
        <strain evidence="7 8">NH166</strain>
    </source>
</reference>
<feature type="transmembrane region" description="Helical" evidence="6">
    <location>
        <begin position="181"/>
        <end position="205"/>
    </location>
</feature>
<dbReference type="Proteomes" id="UP000321528">
    <property type="component" value="Unassembled WGS sequence"/>
</dbReference>
<feature type="transmembrane region" description="Helical" evidence="6">
    <location>
        <begin position="140"/>
        <end position="160"/>
    </location>
</feature>
<organism evidence="7 8">
    <name type="scientific">Flagellimonas aequoris</name>
    <dbReference type="NCBI Taxonomy" id="2306997"/>
    <lineage>
        <taxon>Bacteria</taxon>
        <taxon>Pseudomonadati</taxon>
        <taxon>Bacteroidota</taxon>
        <taxon>Flavobacteriia</taxon>
        <taxon>Flavobacteriales</taxon>
        <taxon>Flavobacteriaceae</taxon>
        <taxon>Flagellimonas</taxon>
    </lineage>
</organism>
<accession>A0ABY3KLH9</accession>
<feature type="transmembrane region" description="Helical" evidence="6">
    <location>
        <begin position="68"/>
        <end position="87"/>
    </location>
</feature>
<evidence type="ECO:0000256" key="4">
    <source>
        <dbReference type="ARBA" id="ARBA00022989"/>
    </source>
</evidence>
<proteinExistence type="predicted"/>
<feature type="transmembrane region" description="Helical" evidence="6">
    <location>
        <begin position="34"/>
        <end position="56"/>
    </location>
</feature>
<evidence type="ECO:0000256" key="6">
    <source>
        <dbReference type="SAM" id="Phobius"/>
    </source>
</evidence>
<evidence type="ECO:0000256" key="1">
    <source>
        <dbReference type="ARBA" id="ARBA00004651"/>
    </source>
</evidence>
<dbReference type="InterPro" id="IPR001123">
    <property type="entry name" value="LeuE-type"/>
</dbReference>
<evidence type="ECO:0008006" key="9">
    <source>
        <dbReference type="Google" id="ProtNLM"/>
    </source>
</evidence>
<name>A0ABY3KLH9_9FLAO</name>
<evidence type="ECO:0000256" key="5">
    <source>
        <dbReference type="ARBA" id="ARBA00023136"/>
    </source>
</evidence>
<dbReference type="EMBL" id="VNWL01000030">
    <property type="protein sequence ID" value="TXJ99237.1"/>
    <property type="molecule type" value="Genomic_DNA"/>
</dbReference>
<evidence type="ECO:0000256" key="3">
    <source>
        <dbReference type="ARBA" id="ARBA00022692"/>
    </source>
</evidence>
<comment type="subcellular location">
    <subcellularLocation>
        <location evidence="1">Cell membrane</location>
        <topology evidence="1">Multi-pass membrane protein</topology>
    </subcellularLocation>
</comment>
<gene>
    <name evidence="7" type="ORF">FQ019_17675</name>
</gene>
<keyword evidence="5 6" id="KW-0472">Membrane</keyword>
<evidence type="ECO:0000313" key="7">
    <source>
        <dbReference type="EMBL" id="TXJ99237.1"/>
    </source>
</evidence>
<feature type="transmembrane region" description="Helical" evidence="6">
    <location>
        <begin position="99"/>
        <end position="120"/>
    </location>
</feature>
<evidence type="ECO:0000256" key="2">
    <source>
        <dbReference type="ARBA" id="ARBA00022475"/>
    </source>
</evidence>